<keyword evidence="7 8" id="KW-0472">Membrane</keyword>
<evidence type="ECO:0000256" key="2">
    <source>
        <dbReference type="ARBA" id="ARBA00010799"/>
    </source>
</evidence>
<keyword evidence="3" id="KW-0813">Transport</keyword>
<keyword evidence="4 8" id="KW-0812">Transmembrane</keyword>
<evidence type="ECO:0000256" key="5">
    <source>
        <dbReference type="ARBA" id="ARBA00022824"/>
    </source>
</evidence>
<dbReference type="Proteomes" id="UP000799118">
    <property type="component" value="Unassembled WGS sequence"/>
</dbReference>
<keyword evidence="5" id="KW-0256">Endoplasmic reticulum</keyword>
<dbReference type="GO" id="GO:0043529">
    <property type="term" value="C:GET complex"/>
    <property type="evidence" value="ECO:0007669"/>
    <property type="project" value="InterPro"/>
</dbReference>
<comment type="subcellular location">
    <subcellularLocation>
        <location evidence="1">Endoplasmic reticulum membrane</location>
        <topology evidence="1">Multi-pass membrane protein</topology>
    </subcellularLocation>
</comment>
<dbReference type="GO" id="GO:0005789">
    <property type="term" value="C:endoplasmic reticulum membrane"/>
    <property type="evidence" value="ECO:0007669"/>
    <property type="project" value="UniProtKB-SubCell"/>
</dbReference>
<evidence type="ECO:0000313" key="9">
    <source>
        <dbReference type="EMBL" id="KAE9403877.1"/>
    </source>
</evidence>
<sequence>MSLIITIFGLVFLAEFISWIGKSVLIGWFYVVYLRIFYPTLAEKQNKLKAEILNTKAELLKTSAQDQFARWAKLRRSVDKGLADLEKLSIEMSSVKNSFSLKFSSAIWICTTGAQFIITWWYRKSAIFYLPSGWFGPLGWVLAFPFAPKGSVSVGMWQMASRRVIKIGERTVRE</sequence>
<evidence type="ECO:0000256" key="7">
    <source>
        <dbReference type="ARBA" id="ARBA00023136"/>
    </source>
</evidence>
<evidence type="ECO:0000313" key="10">
    <source>
        <dbReference type="Proteomes" id="UP000799118"/>
    </source>
</evidence>
<dbReference type="HAMAP" id="MF_03113">
    <property type="entry name" value="Get1"/>
    <property type="match status" value="1"/>
</dbReference>
<dbReference type="PANTHER" id="PTHR42650:SF1">
    <property type="entry name" value="GUIDED ENTRY OF TAIL-ANCHORED PROTEINS FACTOR 1"/>
    <property type="match status" value="1"/>
</dbReference>
<evidence type="ECO:0000256" key="1">
    <source>
        <dbReference type="ARBA" id="ARBA00004477"/>
    </source>
</evidence>
<dbReference type="InterPro" id="IPR027538">
    <property type="entry name" value="Get1_fungi"/>
</dbReference>
<keyword evidence="10" id="KW-1185">Reference proteome</keyword>
<dbReference type="AlphaFoldDB" id="A0A6A4I3Z9"/>
<evidence type="ECO:0000256" key="8">
    <source>
        <dbReference type="SAM" id="Phobius"/>
    </source>
</evidence>
<protein>
    <recommendedName>
        <fullName evidence="11">Guided entry of tail-anchored proteins 1</fullName>
    </recommendedName>
</protein>
<feature type="non-terminal residue" evidence="9">
    <location>
        <position position="174"/>
    </location>
</feature>
<dbReference type="InterPro" id="IPR029012">
    <property type="entry name" value="Helix_hairpin_bin_sf"/>
</dbReference>
<dbReference type="GO" id="GO:0043495">
    <property type="term" value="F:protein-membrane adaptor activity"/>
    <property type="evidence" value="ECO:0007669"/>
    <property type="project" value="TreeGrafter"/>
</dbReference>
<gene>
    <name evidence="9" type="ORF">BT96DRAFT_750545</name>
</gene>
<dbReference type="Gene3D" id="1.10.287.660">
    <property type="entry name" value="Helix hairpin bin"/>
    <property type="match status" value="1"/>
</dbReference>
<dbReference type="Pfam" id="PF04420">
    <property type="entry name" value="CHD5"/>
    <property type="match status" value="1"/>
</dbReference>
<dbReference type="EMBL" id="ML769421">
    <property type="protein sequence ID" value="KAE9403877.1"/>
    <property type="molecule type" value="Genomic_DNA"/>
</dbReference>
<accession>A0A6A4I3Z9</accession>
<evidence type="ECO:0000256" key="4">
    <source>
        <dbReference type="ARBA" id="ARBA00022692"/>
    </source>
</evidence>
<keyword evidence="6 8" id="KW-1133">Transmembrane helix</keyword>
<evidence type="ECO:0008006" key="11">
    <source>
        <dbReference type="Google" id="ProtNLM"/>
    </source>
</evidence>
<dbReference type="InterPro" id="IPR028945">
    <property type="entry name" value="Get1"/>
</dbReference>
<comment type="similarity">
    <text evidence="2">Belongs to the WRB/GET1 family.</text>
</comment>
<feature type="transmembrane region" description="Helical" evidence="8">
    <location>
        <begin position="16"/>
        <end position="38"/>
    </location>
</feature>
<name>A0A6A4I3Z9_9AGAR</name>
<reference evidence="9" key="1">
    <citation type="journal article" date="2019" name="Environ. Microbiol.">
        <title>Fungal ecological strategies reflected in gene transcription - a case study of two litter decomposers.</title>
        <authorList>
            <person name="Barbi F."/>
            <person name="Kohler A."/>
            <person name="Barry K."/>
            <person name="Baskaran P."/>
            <person name="Daum C."/>
            <person name="Fauchery L."/>
            <person name="Ihrmark K."/>
            <person name="Kuo A."/>
            <person name="LaButti K."/>
            <person name="Lipzen A."/>
            <person name="Morin E."/>
            <person name="Grigoriev I.V."/>
            <person name="Henrissat B."/>
            <person name="Lindahl B."/>
            <person name="Martin F."/>
        </authorList>
    </citation>
    <scope>NUCLEOTIDE SEQUENCE</scope>
    <source>
        <strain evidence="9">JB14</strain>
    </source>
</reference>
<dbReference type="PANTHER" id="PTHR42650">
    <property type="entry name" value="TAIL-ANCHORED PROTEIN INSERTION RECEPTOR WRB"/>
    <property type="match status" value="1"/>
</dbReference>
<dbReference type="GO" id="GO:0071816">
    <property type="term" value="P:tail-anchored membrane protein insertion into ER membrane"/>
    <property type="evidence" value="ECO:0007669"/>
    <property type="project" value="InterPro"/>
</dbReference>
<organism evidence="9 10">
    <name type="scientific">Gymnopus androsaceus JB14</name>
    <dbReference type="NCBI Taxonomy" id="1447944"/>
    <lineage>
        <taxon>Eukaryota</taxon>
        <taxon>Fungi</taxon>
        <taxon>Dikarya</taxon>
        <taxon>Basidiomycota</taxon>
        <taxon>Agaricomycotina</taxon>
        <taxon>Agaricomycetes</taxon>
        <taxon>Agaricomycetidae</taxon>
        <taxon>Agaricales</taxon>
        <taxon>Marasmiineae</taxon>
        <taxon>Omphalotaceae</taxon>
        <taxon>Gymnopus</taxon>
    </lineage>
</organism>
<dbReference type="OrthoDB" id="69461at2759"/>
<evidence type="ECO:0000256" key="3">
    <source>
        <dbReference type="ARBA" id="ARBA00022448"/>
    </source>
</evidence>
<proteinExistence type="inferred from homology"/>
<evidence type="ECO:0000256" key="6">
    <source>
        <dbReference type="ARBA" id="ARBA00022989"/>
    </source>
</evidence>
<feature type="transmembrane region" description="Helical" evidence="8">
    <location>
        <begin position="134"/>
        <end position="157"/>
    </location>
</feature>